<dbReference type="PROSITE" id="PS51085">
    <property type="entry name" value="2FE2S_FER_2"/>
    <property type="match status" value="1"/>
</dbReference>
<evidence type="ECO:0000256" key="6">
    <source>
        <dbReference type="ARBA" id="ARBA00023004"/>
    </source>
</evidence>
<keyword evidence="6" id="KW-0408">Iron</keyword>
<dbReference type="InterPro" id="IPR012675">
    <property type="entry name" value="Beta-grasp_dom_sf"/>
</dbReference>
<sequence>MVNTLGLLLGLGMALALVGLHLLKGTSKPVPEDIASEVLEQRASTVPETDFPEPYNRSIGGGGGAGAVAGGAAEGELEEESEEDEGFDPESIPEDEVEYYEIEFVKEGETIEVANNESILDAGEEEGWDLPYACRQGQCLSCGGRVASGEDASEFIRHTNNETLSDDEMEKGYMLTCTAHPTTSFSVETDETP</sequence>
<keyword evidence="3" id="KW-0001">2Fe-2S</keyword>
<feature type="domain" description="2Fe-2S ferredoxin-type" evidence="10">
    <location>
        <begin position="100"/>
        <end position="193"/>
    </location>
</feature>
<name>A0A0U5AA14_9EURY</name>
<evidence type="ECO:0000256" key="9">
    <source>
        <dbReference type="SAM" id="MobiDB-lite"/>
    </source>
</evidence>
<keyword evidence="4" id="KW-0479">Metal-binding</keyword>
<protein>
    <submittedName>
        <fullName evidence="11">Ferredoxin (2Fe-2S)</fullName>
    </submittedName>
</protein>
<dbReference type="RefSeq" id="WP_059055193.1">
    <property type="nucleotide sequence ID" value="NZ_CEML01000001.1"/>
</dbReference>
<dbReference type="Gene3D" id="3.10.20.30">
    <property type="match status" value="1"/>
</dbReference>
<dbReference type="OrthoDB" id="235534at2157"/>
<keyword evidence="7" id="KW-0411">Iron-sulfur</keyword>
<dbReference type="InterPro" id="IPR001041">
    <property type="entry name" value="2Fe-2S_ferredoxin-type"/>
</dbReference>
<gene>
    <name evidence="11" type="primary">ferA2</name>
    <name evidence="11" type="ORF">HHUB_1084</name>
</gene>
<evidence type="ECO:0000256" key="1">
    <source>
        <dbReference type="ARBA" id="ARBA00007874"/>
    </source>
</evidence>
<keyword evidence="2" id="KW-0813">Transport</keyword>
<dbReference type="KEGG" id="hhb:Hhub_1084"/>
<keyword evidence="5" id="KW-0249">Electron transport</keyword>
<dbReference type="EMBL" id="LN831302">
    <property type="protein sequence ID" value="CQH44847.1"/>
    <property type="molecule type" value="Genomic_DNA"/>
</dbReference>
<feature type="region of interest" description="Disordered" evidence="9">
    <location>
        <begin position="42"/>
        <end position="96"/>
    </location>
</feature>
<evidence type="ECO:0000256" key="5">
    <source>
        <dbReference type="ARBA" id="ARBA00022982"/>
    </source>
</evidence>
<dbReference type="PANTHER" id="PTHR43112">
    <property type="entry name" value="FERREDOXIN"/>
    <property type="match status" value="1"/>
</dbReference>
<dbReference type="GeneID" id="91108533"/>
<feature type="compositionally biased region" description="Gly residues" evidence="9">
    <location>
        <begin position="59"/>
        <end position="73"/>
    </location>
</feature>
<evidence type="ECO:0000256" key="3">
    <source>
        <dbReference type="ARBA" id="ARBA00022714"/>
    </source>
</evidence>
<feature type="compositionally biased region" description="Acidic residues" evidence="9">
    <location>
        <begin position="75"/>
        <end position="96"/>
    </location>
</feature>
<comment type="similarity">
    <text evidence="1">Belongs to the 2Fe2S plant-type ferredoxin family.</text>
</comment>
<dbReference type="PANTHER" id="PTHR43112:SF3">
    <property type="entry name" value="FERREDOXIN-2, CHLOROPLASTIC"/>
    <property type="match status" value="1"/>
</dbReference>
<dbReference type="STRING" id="1407499.HHUB_1084"/>
<dbReference type="SUPFAM" id="SSF54292">
    <property type="entry name" value="2Fe-2S ferredoxin-like"/>
    <property type="match status" value="1"/>
</dbReference>
<dbReference type="GO" id="GO:0051537">
    <property type="term" value="F:2 iron, 2 sulfur cluster binding"/>
    <property type="evidence" value="ECO:0007669"/>
    <property type="project" value="UniProtKB-KW"/>
</dbReference>
<dbReference type="Proteomes" id="UP000066737">
    <property type="component" value="Chromosome I"/>
</dbReference>
<evidence type="ECO:0000313" key="11">
    <source>
        <dbReference type="EMBL" id="CQH44847.1"/>
    </source>
</evidence>
<evidence type="ECO:0000256" key="4">
    <source>
        <dbReference type="ARBA" id="ARBA00022723"/>
    </source>
</evidence>
<keyword evidence="12" id="KW-1185">Reference proteome</keyword>
<organism evidence="11 12">
    <name type="scientific">Halobacterium hubeiense</name>
    <dbReference type="NCBI Taxonomy" id="1407499"/>
    <lineage>
        <taxon>Archaea</taxon>
        <taxon>Methanobacteriati</taxon>
        <taxon>Methanobacteriota</taxon>
        <taxon>Stenosarchaea group</taxon>
        <taxon>Halobacteria</taxon>
        <taxon>Halobacteriales</taxon>
        <taxon>Halobacteriaceae</taxon>
        <taxon>Halobacterium</taxon>
    </lineage>
</organism>
<accession>A0A0U5AA14</accession>
<comment type="cofactor">
    <cofactor evidence="8">
        <name>[2Fe-2S] cluster</name>
        <dbReference type="ChEBI" id="CHEBI:190135"/>
    </cofactor>
</comment>
<evidence type="ECO:0000256" key="8">
    <source>
        <dbReference type="ARBA" id="ARBA00034078"/>
    </source>
</evidence>
<dbReference type="CDD" id="cd00207">
    <property type="entry name" value="fer2"/>
    <property type="match status" value="1"/>
</dbReference>
<dbReference type="InterPro" id="IPR036010">
    <property type="entry name" value="2Fe-2S_ferredoxin-like_sf"/>
</dbReference>
<dbReference type="AlphaFoldDB" id="A0A0U5AA14"/>
<dbReference type="GO" id="GO:0046872">
    <property type="term" value="F:metal ion binding"/>
    <property type="evidence" value="ECO:0007669"/>
    <property type="project" value="UniProtKB-KW"/>
</dbReference>
<dbReference type="Pfam" id="PF00111">
    <property type="entry name" value="Fer2"/>
    <property type="match status" value="1"/>
</dbReference>
<evidence type="ECO:0000256" key="7">
    <source>
        <dbReference type="ARBA" id="ARBA00023014"/>
    </source>
</evidence>
<evidence type="ECO:0000259" key="10">
    <source>
        <dbReference type="PROSITE" id="PS51085"/>
    </source>
</evidence>
<proteinExistence type="inferred from homology"/>
<evidence type="ECO:0000256" key="2">
    <source>
        <dbReference type="ARBA" id="ARBA00022448"/>
    </source>
</evidence>
<evidence type="ECO:0000313" key="12">
    <source>
        <dbReference type="Proteomes" id="UP000066737"/>
    </source>
</evidence>
<reference evidence="12" key="1">
    <citation type="journal article" date="2016" name="Environ. Microbiol.">
        <title>The complete genome of a viable archaeum isolated from 123-million-year-old rock salt.</title>
        <authorList>
            <person name="Jaakkola S.T."/>
            <person name="Pfeiffer F."/>
            <person name="Ravantti J.J."/>
            <person name="Guo Q."/>
            <person name="Liu Y."/>
            <person name="Chen X."/>
            <person name="Ma H."/>
            <person name="Yang C."/>
            <person name="Oksanen H.M."/>
            <person name="Bamford D.H."/>
        </authorList>
    </citation>
    <scope>NUCLEOTIDE SEQUENCE</scope>
    <source>
        <strain evidence="12">JI20-1</strain>
    </source>
</reference>